<dbReference type="Pfam" id="PF12005">
    <property type="entry name" value="DUF3499"/>
    <property type="match status" value="1"/>
</dbReference>
<sequence length="194" mass="20524">MRSACLGTAEVLVVMDVAELTFTVHDLDEVDGPGAVVLCATHVERLRAPVGWELIDARGTGSVIPLPERPMTVNEAADEVLRPVADVEPIRPDASVHPLTVARVAAETVDMGTGTEDPVPDSVETPLLARAFLGVNRHPAATPAGSSGAVDEDLIVEDDPFAGHQWDQSDERDVETESDPQMTGQLTFGSDPVA</sequence>
<evidence type="ECO:0008006" key="3">
    <source>
        <dbReference type="Google" id="ProtNLM"/>
    </source>
</evidence>
<name>A0A382EVD8_9ZZZZ</name>
<protein>
    <recommendedName>
        <fullName evidence="3">DUF3499 domain-containing protein</fullName>
    </recommendedName>
</protein>
<feature type="region of interest" description="Disordered" evidence="1">
    <location>
        <begin position="140"/>
        <end position="194"/>
    </location>
</feature>
<feature type="compositionally biased region" description="Polar residues" evidence="1">
    <location>
        <begin position="179"/>
        <end position="188"/>
    </location>
</feature>
<feature type="compositionally biased region" description="Acidic residues" evidence="1">
    <location>
        <begin position="168"/>
        <end position="178"/>
    </location>
</feature>
<dbReference type="InterPro" id="IPR021888">
    <property type="entry name" value="DUF3499"/>
</dbReference>
<evidence type="ECO:0000256" key="1">
    <source>
        <dbReference type="SAM" id="MobiDB-lite"/>
    </source>
</evidence>
<dbReference type="AlphaFoldDB" id="A0A382EVD8"/>
<organism evidence="2">
    <name type="scientific">marine metagenome</name>
    <dbReference type="NCBI Taxonomy" id="408172"/>
    <lineage>
        <taxon>unclassified sequences</taxon>
        <taxon>metagenomes</taxon>
        <taxon>ecological metagenomes</taxon>
    </lineage>
</organism>
<evidence type="ECO:0000313" key="2">
    <source>
        <dbReference type="EMBL" id="SVB54756.1"/>
    </source>
</evidence>
<gene>
    <name evidence="2" type="ORF">METZ01_LOCUS207610</name>
</gene>
<feature type="compositionally biased region" description="Acidic residues" evidence="1">
    <location>
        <begin position="150"/>
        <end position="160"/>
    </location>
</feature>
<accession>A0A382EVD8</accession>
<proteinExistence type="predicted"/>
<dbReference type="EMBL" id="UINC01046566">
    <property type="protein sequence ID" value="SVB54756.1"/>
    <property type="molecule type" value="Genomic_DNA"/>
</dbReference>
<reference evidence="2" key="1">
    <citation type="submission" date="2018-05" db="EMBL/GenBank/DDBJ databases">
        <authorList>
            <person name="Lanie J.A."/>
            <person name="Ng W.-L."/>
            <person name="Kazmierczak K.M."/>
            <person name="Andrzejewski T.M."/>
            <person name="Davidsen T.M."/>
            <person name="Wayne K.J."/>
            <person name="Tettelin H."/>
            <person name="Glass J.I."/>
            <person name="Rusch D."/>
            <person name="Podicherti R."/>
            <person name="Tsui H.-C.T."/>
            <person name="Winkler M.E."/>
        </authorList>
    </citation>
    <scope>NUCLEOTIDE SEQUENCE</scope>
</reference>